<evidence type="ECO:0000313" key="1">
    <source>
        <dbReference type="EMBL" id="DAD87846.1"/>
    </source>
</evidence>
<name>A0A8S5MZR6_9CAUD</name>
<reference evidence="1" key="1">
    <citation type="journal article" date="2021" name="Proc. Natl. Acad. Sci. U.S.A.">
        <title>A Catalog of Tens of Thousands of Viruses from Human Metagenomes Reveals Hidden Associations with Chronic Diseases.</title>
        <authorList>
            <person name="Tisza M.J."/>
            <person name="Buck C.B."/>
        </authorList>
    </citation>
    <scope>NUCLEOTIDE SEQUENCE</scope>
    <source>
        <strain evidence="1">Ct43U4</strain>
    </source>
</reference>
<sequence>MANDANCYLFKILTEDLGDKRYLKKSDYEKYTLPIATHTTLGGIKVGSGLSIDSSTGVLTANVQAWSSLTGKPFSSVNTTDFTTTSGILSINNATWAKKSDVSNSLSKYYTKEQVDSLVSNLKKATITVVPTLPATGEEGIIYLVGTSAPYEQYVWEGSAWIDLGSTEIDLSNYVNTTGTLTADHIILGDGTKKVKASGKTIASSVTNDVNSVPTSHAVKTYADTELAKKQDKLTQAQMNAVNSGITASKVATYDGYADGKQDTLTQAQLNAVNSGINSTKVAKYDGYDTEIKSKQNRLNTNGSAIHINSNNSIYLDSSDTGMADVAVVNCQKDSDGQYVGYIKNTLTESDYPSLLIVYAGKEITVDANGMANYVSNIFNLWISQWTTANGATNAELKAISDATMNWSGFHFPQFINWQDWKIEYKNNGIIVPLSGSNTGNSIVFRLSSANVKTDESGKVSYQAEINLFDILESEYDTEQLCINAIAGFLAHETGDTVDNAKLYAKSAYLKIRLSFTYQYDAHDIINVKLNSSLYVMPD</sequence>
<proteinExistence type="predicted"/>
<organism evidence="1">
    <name type="scientific">Siphoviridae sp. ct43U4</name>
    <dbReference type="NCBI Taxonomy" id="2826285"/>
    <lineage>
        <taxon>Viruses</taxon>
        <taxon>Duplodnaviria</taxon>
        <taxon>Heunggongvirae</taxon>
        <taxon>Uroviricota</taxon>
        <taxon>Caudoviricetes</taxon>
    </lineage>
</organism>
<accession>A0A8S5MZR6</accession>
<dbReference type="EMBL" id="BK015029">
    <property type="protein sequence ID" value="DAD87846.1"/>
    <property type="molecule type" value="Genomic_DNA"/>
</dbReference>
<protein>
    <submittedName>
        <fullName evidence="1">Uncharacterized protein</fullName>
    </submittedName>
</protein>